<evidence type="ECO:0000313" key="7">
    <source>
        <dbReference type="EMBL" id="KAJ3040839.1"/>
    </source>
</evidence>
<keyword evidence="8" id="KW-1185">Reference proteome</keyword>
<feature type="transmembrane region" description="Helical" evidence="5">
    <location>
        <begin position="162"/>
        <end position="182"/>
    </location>
</feature>
<dbReference type="GO" id="GO:0030659">
    <property type="term" value="C:cytoplasmic vesicle membrane"/>
    <property type="evidence" value="ECO:0007669"/>
    <property type="project" value="UniProtKB-SubCell"/>
</dbReference>
<dbReference type="InterPro" id="IPR050186">
    <property type="entry name" value="TPT_transporter"/>
</dbReference>
<evidence type="ECO:0000256" key="5">
    <source>
        <dbReference type="RuleBase" id="RU367097"/>
    </source>
</evidence>
<keyword evidence="5" id="KW-0813">Transport</keyword>
<dbReference type="GO" id="GO:0000139">
    <property type="term" value="C:Golgi membrane"/>
    <property type="evidence" value="ECO:0007669"/>
    <property type="project" value="UniProtKB-SubCell"/>
</dbReference>
<comment type="function">
    <text evidence="5">Involved in the import of GDP-mannose from the cytoplasm into the Golgi lumen.</text>
</comment>
<dbReference type="PANTHER" id="PTHR11132">
    <property type="entry name" value="SOLUTE CARRIER FAMILY 35"/>
    <property type="match status" value="1"/>
</dbReference>
<feature type="region of interest" description="Disordered" evidence="6">
    <location>
        <begin position="243"/>
        <end position="275"/>
    </location>
</feature>
<dbReference type="SUPFAM" id="SSF103481">
    <property type="entry name" value="Multidrug resistance efflux transporter EmrE"/>
    <property type="match status" value="1"/>
</dbReference>
<keyword evidence="3 5" id="KW-1133">Transmembrane helix</keyword>
<dbReference type="EMBL" id="JADGJD010001530">
    <property type="protein sequence ID" value="KAJ3040839.1"/>
    <property type="molecule type" value="Genomic_DNA"/>
</dbReference>
<evidence type="ECO:0000256" key="2">
    <source>
        <dbReference type="ARBA" id="ARBA00022692"/>
    </source>
</evidence>
<gene>
    <name evidence="7" type="primary">VRG4</name>
    <name evidence="7" type="ORF">HK097_002460</name>
</gene>
<feature type="transmembrane region" description="Helical" evidence="5">
    <location>
        <begin position="82"/>
        <end position="100"/>
    </location>
</feature>
<feature type="transmembrane region" description="Helical" evidence="5">
    <location>
        <begin position="12"/>
        <end position="31"/>
    </location>
</feature>
<feature type="transmembrane region" description="Helical" evidence="5">
    <location>
        <begin position="112"/>
        <end position="133"/>
    </location>
</feature>
<sequence length="275" mass="29624">MIYTGSKALQYLSIPLFTIFKNLTIILIAYAERTYFNGSIVTRLMLISFGMMVLSSIIAGWADIAAGKTMKAGAETVGLLVSYGWMVANCLTTAGFSLLMKGKGKEYGFKDFDMVFYNNLLSVPILLLLSVMFEGPEARRTYDYYFGVDQPAKLAATRSSEFTGLCIGILVSSVSSFAISYSTAWCVRVTSSTTYSMVGALNKLPIAIAGMLFFSDPVTFGGVAGVAIAFSAGLLYSHAKNTAPKAPPTSALPLHNTKSSEDQEALLERGAKDEK</sequence>
<evidence type="ECO:0000256" key="6">
    <source>
        <dbReference type="SAM" id="MobiDB-lite"/>
    </source>
</evidence>
<evidence type="ECO:0000256" key="3">
    <source>
        <dbReference type="ARBA" id="ARBA00022989"/>
    </source>
</evidence>
<keyword evidence="2 5" id="KW-0812">Transmembrane</keyword>
<dbReference type="GO" id="GO:0005789">
    <property type="term" value="C:endoplasmic reticulum membrane"/>
    <property type="evidence" value="ECO:0007669"/>
    <property type="project" value="UniProtKB-SubCell"/>
</dbReference>
<protein>
    <recommendedName>
        <fullName evidence="5">GDP-mannose transporter</fullName>
        <shortName evidence="5">GMT</shortName>
    </recommendedName>
</protein>
<reference evidence="7" key="1">
    <citation type="submission" date="2020-05" db="EMBL/GenBank/DDBJ databases">
        <title>Phylogenomic resolution of chytrid fungi.</title>
        <authorList>
            <person name="Stajich J.E."/>
            <person name="Amses K."/>
            <person name="Simmons R."/>
            <person name="Seto K."/>
            <person name="Myers J."/>
            <person name="Bonds A."/>
            <person name="Quandt C.A."/>
            <person name="Barry K."/>
            <person name="Liu P."/>
            <person name="Grigoriev I."/>
            <person name="Longcore J.E."/>
            <person name="James T.Y."/>
        </authorList>
    </citation>
    <scope>NUCLEOTIDE SEQUENCE</scope>
    <source>
        <strain evidence="7">JEL0318</strain>
    </source>
</reference>
<organism evidence="7 8">
    <name type="scientific">Rhizophlyctis rosea</name>
    <dbReference type="NCBI Taxonomy" id="64517"/>
    <lineage>
        <taxon>Eukaryota</taxon>
        <taxon>Fungi</taxon>
        <taxon>Fungi incertae sedis</taxon>
        <taxon>Chytridiomycota</taxon>
        <taxon>Chytridiomycota incertae sedis</taxon>
        <taxon>Chytridiomycetes</taxon>
        <taxon>Rhizophlyctidales</taxon>
        <taxon>Rhizophlyctidaceae</taxon>
        <taxon>Rhizophlyctis</taxon>
    </lineage>
</organism>
<accession>A0AAD5S3B8</accession>
<evidence type="ECO:0000256" key="4">
    <source>
        <dbReference type="ARBA" id="ARBA00023136"/>
    </source>
</evidence>
<dbReference type="NCBIfam" id="TIGR00803">
    <property type="entry name" value="nst"/>
    <property type="match status" value="1"/>
</dbReference>
<keyword evidence="5" id="KW-0256">Endoplasmic reticulum</keyword>
<proteinExistence type="inferred from homology"/>
<evidence type="ECO:0000256" key="1">
    <source>
        <dbReference type="ARBA" id="ARBA00004141"/>
    </source>
</evidence>
<feature type="compositionally biased region" description="Basic and acidic residues" evidence="6">
    <location>
        <begin position="258"/>
        <end position="275"/>
    </location>
</feature>
<dbReference type="Proteomes" id="UP001212841">
    <property type="component" value="Unassembled WGS sequence"/>
</dbReference>
<evidence type="ECO:0000313" key="8">
    <source>
        <dbReference type="Proteomes" id="UP001212841"/>
    </source>
</evidence>
<comment type="subunit">
    <text evidence="5">Homooligomer.</text>
</comment>
<dbReference type="InterPro" id="IPR037185">
    <property type="entry name" value="EmrE-like"/>
</dbReference>
<feature type="transmembrane region" description="Helical" evidence="5">
    <location>
        <begin position="43"/>
        <end position="62"/>
    </location>
</feature>
<keyword evidence="5" id="KW-0762">Sugar transport</keyword>
<comment type="subcellular location">
    <subcellularLocation>
        <location evidence="5">Golgi apparatus membrane</location>
        <topology evidence="5">Multi-pass membrane protein</topology>
    </subcellularLocation>
    <subcellularLocation>
        <location evidence="5">Cytoplasmic vesicle membrane</location>
        <topology evidence="5">Multi-pass membrane protein</topology>
    </subcellularLocation>
    <subcellularLocation>
        <location evidence="5">Endoplasmic reticulum membrane</location>
        <topology evidence="5">Multi-pass membrane protein</topology>
    </subcellularLocation>
    <subcellularLocation>
        <location evidence="1">Membrane</location>
        <topology evidence="1">Multi-pass membrane protein</topology>
    </subcellularLocation>
</comment>
<feature type="transmembrane region" description="Helical" evidence="5">
    <location>
        <begin position="220"/>
        <end position="237"/>
    </location>
</feature>
<keyword evidence="5" id="KW-0333">Golgi apparatus</keyword>
<comment type="similarity">
    <text evidence="5">Belongs to the TPT transporter family. SLC35D subfamily.</text>
</comment>
<name>A0AAD5S3B8_9FUNG</name>
<comment type="caution">
    <text evidence="7">The sequence shown here is derived from an EMBL/GenBank/DDBJ whole genome shotgun (WGS) entry which is preliminary data.</text>
</comment>
<keyword evidence="4 5" id="KW-0472">Membrane</keyword>
<keyword evidence="5" id="KW-0968">Cytoplasmic vesicle</keyword>
<dbReference type="AlphaFoldDB" id="A0AAD5S3B8"/>